<evidence type="ECO:0000313" key="1">
    <source>
        <dbReference type="EMBL" id="MBB4440198.1"/>
    </source>
</evidence>
<dbReference type="EMBL" id="JACIHI010000007">
    <property type="protein sequence ID" value="MBB4440198.1"/>
    <property type="molecule type" value="Genomic_DNA"/>
</dbReference>
<evidence type="ECO:0000313" key="2">
    <source>
        <dbReference type="Proteomes" id="UP000533724"/>
    </source>
</evidence>
<dbReference type="Proteomes" id="UP000533724">
    <property type="component" value="Unassembled WGS sequence"/>
</dbReference>
<comment type="caution">
    <text evidence="1">The sequence shown here is derived from an EMBL/GenBank/DDBJ whole genome shotgun (WGS) entry which is preliminary data.</text>
</comment>
<name>A0A7W6XV82_9HYPH</name>
<accession>A0A7W6XV82</accession>
<proteinExistence type="predicted"/>
<sequence>MLDDQELPKGNTESRVAVSGTAKAFPEMGLRNTQWFQLKDTVPEAAQPGLRMLLSRLETVTR</sequence>
<dbReference type="RefSeq" id="WP_184499988.1">
    <property type="nucleotide sequence ID" value="NZ_JACIHI010000007.1"/>
</dbReference>
<organism evidence="1 2">
    <name type="scientific">Rhizobium esperanzae</name>
    <dbReference type="NCBI Taxonomy" id="1967781"/>
    <lineage>
        <taxon>Bacteria</taxon>
        <taxon>Pseudomonadati</taxon>
        <taxon>Pseudomonadota</taxon>
        <taxon>Alphaproteobacteria</taxon>
        <taxon>Hyphomicrobiales</taxon>
        <taxon>Rhizobiaceae</taxon>
        <taxon>Rhizobium/Agrobacterium group</taxon>
        <taxon>Rhizobium</taxon>
    </lineage>
</organism>
<dbReference type="AlphaFoldDB" id="A0A7W6XV82"/>
<gene>
    <name evidence="1" type="ORF">GGE15_003474</name>
</gene>
<protein>
    <submittedName>
        <fullName evidence="1">Uncharacterized protein</fullName>
    </submittedName>
</protein>
<reference evidence="1 2" key="1">
    <citation type="submission" date="2020-08" db="EMBL/GenBank/DDBJ databases">
        <title>Genomic Encyclopedia of Type Strains, Phase IV (KMG-V): Genome sequencing to study the core and pangenomes of soil and plant-associated prokaryotes.</title>
        <authorList>
            <person name="Whitman W."/>
        </authorList>
    </citation>
    <scope>NUCLEOTIDE SEQUENCE [LARGE SCALE GENOMIC DNA]</scope>
    <source>
        <strain evidence="1 2">SEMIA 414</strain>
    </source>
</reference>